<evidence type="ECO:0000256" key="10">
    <source>
        <dbReference type="ARBA" id="ARBA00022771"/>
    </source>
</evidence>
<comment type="catalytic activity">
    <reaction evidence="1">
        <text>Thiol-dependent hydrolysis of ester, thioester, amide, peptide and isopeptide bonds formed by the C-terminal Gly of ubiquitin (a 76-residue protein attached to proteins as an intracellular targeting signal).</text>
        <dbReference type="EC" id="3.4.19.12"/>
    </reaction>
</comment>
<evidence type="ECO:0000256" key="16">
    <source>
        <dbReference type="SAM" id="MobiDB-lite"/>
    </source>
</evidence>
<keyword evidence="12" id="KW-0378">Hydrolase</keyword>
<dbReference type="GO" id="GO:0004843">
    <property type="term" value="F:cysteine-type deubiquitinase activity"/>
    <property type="evidence" value="ECO:0007669"/>
    <property type="project" value="UniProtKB-EC"/>
</dbReference>
<evidence type="ECO:0000256" key="7">
    <source>
        <dbReference type="ARBA" id="ARBA00022553"/>
    </source>
</evidence>
<dbReference type="InterPro" id="IPR051346">
    <property type="entry name" value="OTU_Deubiquitinase"/>
</dbReference>
<keyword evidence="9" id="KW-0479">Metal-binding</keyword>
<dbReference type="PANTHER" id="PTHR13367:SF27">
    <property type="entry name" value="OTU DOMAIN-CONTAINING PROTEIN"/>
    <property type="match status" value="1"/>
</dbReference>
<dbReference type="GO" id="GO:0005634">
    <property type="term" value="C:nucleus"/>
    <property type="evidence" value="ECO:0007669"/>
    <property type="project" value="UniProtKB-SubCell"/>
</dbReference>
<evidence type="ECO:0000256" key="2">
    <source>
        <dbReference type="ARBA" id="ARBA00004123"/>
    </source>
</evidence>
<dbReference type="GO" id="GO:0003677">
    <property type="term" value="F:DNA binding"/>
    <property type="evidence" value="ECO:0007669"/>
    <property type="project" value="InterPro"/>
</dbReference>
<accession>A0A1D1UIQ2</accession>
<evidence type="ECO:0000256" key="12">
    <source>
        <dbReference type="ARBA" id="ARBA00022801"/>
    </source>
</evidence>
<feature type="compositionally biased region" description="Low complexity" evidence="16">
    <location>
        <begin position="452"/>
        <end position="463"/>
    </location>
</feature>
<evidence type="ECO:0000313" key="20">
    <source>
        <dbReference type="Proteomes" id="UP000186922"/>
    </source>
</evidence>
<dbReference type="SMART" id="SM00259">
    <property type="entry name" value="ZnF_A20"/>
    <property type="match status" value="2"/>
</dbReference>
<comment type="subcellular location">
    <subcellularLocation>
        <location evidence="3">Cytoplasm</location>
    </subcellularLocation>
    <subcellularLocation>
        <location evidence="2">Nucleus</location>
    </subcellularLocation>
</comment>
<evidence type="ECO:0000256" key="8">
    <source>
        <dbReference type="ARBA" id="ARBA00022670"/>
    </source>
</evidence>
<dbReference type="OrthoDB" id="10064699at2759"/>
<evidence type="ECO:0000256" key="15">
    <source>
        <dbReference type="ARBA" id="ARBA00023242"/>
    </source>
</evidence>
<name>A0A1D1UIQ2_RAMVA</name>
<keyword evidence="11" id="KW-0833">Ubl conjugation pathway</keyword>
<evidence type="ECO:0000259" key="17">
    <source>
        <dbReference type="PROSITE" id="PS50802"/>
    </source>
</evidence>
<dbReference type="STRING" id="947166.A0A1D1UIQ2"/>
<dbReference type="GO" id="GO:0071108">
    <property type="term" value="P:protein K48-linked deubiquitination"/>
    <property type="evidence" value="ECO:0007669"/>
    <property type="project" value="TreeGrafter"/>
</dbReference>
<sequence>MTDVVLSTFIRETGVEPAVAQDILDSHEWDLHAALRAYSDLRHTMPPPSSILAAKPLLRKDEAVDVADVTVNAPGDRKWARGISRASENLPLVTRARTEAAKGFTLDDPNCIPCHTFTLPDLTVIHPDDFKAFVENDLIETATLISLEQAGRLNWWAENKPCQRLLPLATTGDGNCLLHAASLGIWGYHDRLLTLRKSLNYILSKSEYEASIYRRWRWHQTMINKQSGLIYTESEWEKEWFAVLKLSSAEPRVTRSHYVCCENSPNKPVLSVVAEQPAPTDSDNTQYESLEEIHVFALAYAIRRPIIVTADVYLRDSAGDPLAPIPFGGIYLPLGRDPKTCLRSPLILAYDAAHFSALVPMKKDTNDGEDQLPAVIPVTDAEGKVLPILFLVDPGESFDWENESKDETVIAKLNNTSDEAKLHILRMYLDLVKVTLISANKTPSVDDRRSTADSNESESSSGSQREKLLSQKSGLSKGIKSFRQKLKRGISKLTRRTSEDKDVALAMRGDGSTGVVSEKNVLNADKKVERESVGDKTGMVQENAAFKWKVEEVENVSKCAEYLKNPSVVFGAPLSLEDETSFHEQMISNYLTTARARYDAHLKDKERHGNLKLENGKIRCANFGCEQHGSVVTNYLCPACFSKQKSQMEEMKAQRQTTTIGNSTFYANRALTENEPVLLTNTDFLPNESSTMNEVDQPTTAEEVVVRPCVTPDCPFFGQKKTNYLCSSCYKLYPNENLKQGSLGGAPRQTPTVFTSQGDIVR</sequence>
<dbReference type="Gene3D" id="1.10.8.10">
    <property type="entry name" value="DNA helicase RuvA subunit, C-terminal domain"/>
    <property type="match status" value="1"/>
</dbReference>
<organism evidence="19 20">
    <name type="scientific">Ramazzottius varieornatus</name>
    <name type="common">Water bear</name>
    <name type="synonym">Tardigrade</name>
    <dbReference type="NCBI Taxonomy" id="947166"/>
    <lineage>
        <taxon>Eukaryota</taxon>
        <taxon>Metazoa</taxon>
        <taxon>Ecdysozoa</taxon>
        <taxon>Tardigrada</taxon>
        <taxon>Eutardigrada</taxon>
        <taxon>Parachela</taxon>
        <taxon>Hypsibioidea</taxon>
        <taxon>Ramazzottiidae</taxon>
        <taxon>Ramazzottius</taxon>
    </lineage>
</organism>
<feature type="region of interest" description="Disordered" evidence="16">
    <location>
        <begin position="742"/>
        <end position="762"/>
    </location>
</feature>
<dbReference type="InterPro" id="IPR003323">
    <property type="entry name" value="OTU_dom"/>
</dbReference>
<feature type="domain" description="A20-type" evidence="18">
    <location>
        <begin position="703"/>
        <end position="738"/>
    </location>
</feature>
<keyword evidence="13" id="KW-0788">Thiol protease</keyword>
<evidence type="ECO:0000256" key="13">
    <source>
        <dbReference type="ARBA" id="ARBA00022807"/>
    </source>
</evidence>
<gene>
    <name evidence="19" type="primary">RvY_01881-1</name>
    <name evidence="19" type="synonym">RvY_01881.1</name>
    <name evidence="19" type="ORF">RvY_01881</name>
</gene>
<keyword evidence="6" id="KW-0963">Cytoplasm</keyword>
<protein>
    <recommendedName>
        <fullName evidence="5">ubiquitinyl hydrolase 1</fullName>
        <ecNumber evidence="5">3.4.19.12</ecNumber>
    </recommendedName>
</protein>
<keyword evidence="15" id="KW-0539">Nucleus</keyword>
<reference evidence="19 20" key="1">
    <citation type="journal article" date="2016" name="Nat. Commun.">
        <title>Extremotolerant tardigrade genome and improved radiotolerance of human cultured cells by tardigrade-unique protein.</title>
        <authorList>
            <person name="Hashimoto T."/>
            <person name="Horikawa D.D."/>
            <person name="Saito Y."/>
            <person name="Kuwahara H."/>
            <person name="Kozuka-Hata H."/>
            <person name="Shin-I T."/>
            <person name="Minakuchi Y."/>
            <person name="Ohishi K."/>
            <person name="Motoyama A."/>
            <person name="Aizu T."/>
            <person name="Enomoto A."/>
            <person name="Kondo K."/>
            <person name="Tanaka S."/>
            <person name="Hara Y."/>
            <person name="Koshikawa S."/>
            <person name="Sagara H."/>
            <person name="Miura T."/>
            <person name="Yokobori S."/>
            <person name="Miyagawa K."/>
            <person name="Suzuki Y."/>
            <person name="Kubo T."/>
            <person name="Oyama M."/>
            <person name="Kohara Y."/>
            <person name="Fujiyama A."/>
            <person name="Arakawa K."/>
            <person name="Katayama T."/>
            <person name="Toyoda A."/>
            <person name="Kunieda T."/>
        </authorList>
    </citation>
    <scope>NUCLEOTIDE SEQUENCE [LARGE SCALE GENOMIC DNA]</scope>
    <source>
        <strain evidence="19 20">YOKOZUNA-1</strain>
    </source>
</reference>
<keyword evidence="7" id="KW-0597">Phosphoprotein</keyword>
<dbReference type="EMBL" id="BDGG01000001">
    <property type="protein sequence ID" value="GAU89321.1"/>
    <property type="molecule type" value="Genomic_DNA"/>
</dbReference>
<dbReference type="GO" id="GO:0071947">
    <property type="term" value="P:protein deubiquitination involved in ubiquitin-dependent protein catabolic process"/>
    <property type="evidence" value="ECO:0007669"/>
    <property type="project" value="TreeGrafter"/>
</dbReference>
<dbReference type="AlphaFoldDB" id="A0A1D1UIQ2"/>
<dbReference type="InterPro" id="IPR002653">
    <property type="entry name" value="Znf_A20"/>
</dbReference>
<feature type="domain" description="OTU" evidence="17">
    <location>
        <begin position="165"/>
        <end position="361"/>
    </location>
</feature>
<keyword evidence="10" id="KW-0863">Zinc-finger</keyword>
<evidence type="ECO:0000256" key="9">
    <source>
        <dbReference type="ARBA" id="ARBA00022723"/>
    </source>
</evidence>
<dbReference type="PROSITE" id="PS50802">
    <property type="entry name" value="OTU"/>
    <property type="match status" value="1"/>
</dbReference>
<dbReference type="PROSITE" id="PS51036">
    <property type="entry name" value="ZF_A20"/>
    <property type="match status" value="1"/>
</dbReference>
<dbReference type="Gene3D" id="4.10.240.30">
    <property type="match status" value="1"/>
</dbReference>
<evidence type="ECO:0000259" key="18">
    <source>
        <dbReference type="PROSITE" id="PS51036"/>
    </source>
</evidence>
<dbReference type="Pfam" id="PF01754">
    <property type="entry name" value="zf-A20"/>
    <property type="match status" value="1"/>
</dbReference>
<feature type="region of interest" description="Disordered" evidence="16">
    <location>
        <begin position="442"/>
        <end position="473"/>
    </location>
</feature>
<dbReference type="PANTHER" id="PTHR13367">
    <property type="entry name" value="UBIQUITIN THIOESTERASE"/>
    <property type="match status" value="1"/>
</dbReference>
<keyword evidence="8" id="KW-0645">Protease</keyword>
<evidence type="ECO:0000256" key="1">
    <source>
        <dbReference type="ARBA" id="ARBA00000707"/>
    </source>
</evidence>
<evidence type="ECO:0000256" key="5">
    <source>
        <dbReference type="ARBA" id="ARBA00012759"/>
    </source>
</evidence>
<dbReference type="GO" id="GO:0005737">
    <property type="term" value="C:cytoplasm"/>
    <property type="evidence" value="ECO:0007669"/>
    <property type="project" value="UniProtKB-SubCell"/>
</dbReference>
<dbReference type="GO" id="GO:0035871">
    <property type="term" value="P:protein K11-linked deubiquitination"/>
    <property type="evidence" value="ECO:0007669"/>
    <property type="project" value="TreeGrafter"/>
</dbReference>
<evidence type="ECO:0000256" key="3">
    <source>
        <dbReference type="ARBA" id="ARBA00004496"/>
    </source>
</evidence>
<comment type="similarity">
    <text evidence="4">Belongs to the peptidase C64 family.</text>
</comment>
<dbReference type="GO" id="GO:0070530">
    <property type="term" value="F:K63-linked polyubiquitin modification-dependent protein binding"/>
    <property type="evidence" value="ECO:0007669"/>
    <property type="project" value="TreeGrafter"/>
</dbReference>
<proteinExistence type="inferred from homology"/>
<comment type="caution">
    <text evidence="19">The sequence shown here is derived from an EMBL/GenBank/DDBJ whole genome shotgun (WGS) entry which is preliminary data.</text>
</comment>
<evidence type="ECO:0000256" key="4">
    <source>
        <dbReference type="ARBA" id="ARBA00005865"/>
    </source>
</evidence>
<dbReference type="Pfam" id="PF14555">
    <property type="entry name" value="UBA_4"/>
    <property type="match status" value="1"/>
</dbReference>
<dbReference type="Proteomes" id="UP000186922">
    <property type="component" value="Unassembled WGS sequence"/>
</dbReference>
<evidence type="ECO:0000313" key="19">
    <source>
        <dbReference type="EMBL" id="GAU89321.1"/>
    </source>
</evidence>
<keyword evidence="14" id="KW-0862">Zinc</keyword>
<dbReference type="GO" id="GO:0070536">
    <property type="term" value="P:protein K63-linked deubiquitination"/>
    <property type="evidence" value="ECO:0007669"/>
    <property type="project" value="TreeGrafter"/>
</dbReference>
<dbReference type="Pfam" id="PF02338">
    <property type="entry name" value="OTU"/>
    <property type="match status" value="1"/>
</dbReference>
<dbReference type="GO" id="GO:0008270">
    <property type="term" value="F:zinc ion binding"/>
    <property type="evidence" value="ECO:0007669"/>
    <property type="project" value="UniProtKB-KW"/>
</dbReference>
<evidence type="ECO:0000256" key="6">
    <source>
        <dbReference type="ARBA" id="ARBA00022490"/>
    </source>
</evidence>
<evidence type="ECO:0000256" key="11">
    <source>
        <dbReference type="ARBA" id="ARBA00022786"/>
    </source>
</evidence>
<dbReference type="EC" id="3.4.19.12" evidence="5"/>
<dbReference type="CDD" id="cd22768">
    <property type="entry name" value="OTU_OTUD7"/>
    <property type="match status" value="1"/>
</dbReference>
<feature type="compositionally biased region" description="Polar residues" evidence="16">
    <location>
        <begin position="749"/>
        <end position="762"/>
    </location>
</feature>
<keyword evidence="20" id="KW-1185">Reference proteome</keyword>
<evidence type="ECO:0000256" key="14">
    <source>
        <dbReference type="ARBA" id="ARBA00022833"/>
    </source>
</evidence>